<feature type="transmembrane region" description="Helical" evidence="6">
    <location>
        <begin position="155"/>
        <end position="177"/>
    </location>
</feature>
<feature type="domain" description="EamA" evidence="7">
    <location>
        <begin position="6"/>
        <end position="139"/>
    </location>
</feature>
<evidence type="ECO:0000256" key="4">
    <source>
        <dbReference type="ARBA" id="ARBA00022989"/>
    </source>
</evidence>
<dbReference type="OrthoDB" id="8925227at2"/>
<feature type="transmembrane region" description="Helical" evidence="6">
    <location>
        <begin position="221"/>
        <end position="240"/>
    </location>
</feature>
<organism evidence="8 9">
    <name type="scientific">Cupriavidus gilardii J11</name>
    <dbReference type="NCBI Taxonomy" id="936133"/>
    <lineage>
        <taxon>Bacteria</taxon>
        <taxon>Pseudomonadati</taxon>
        <taxon>Pseudomonadota</taxon>
        <taxon>Betaproteobacteria</taxon>
        <taxon>Burkholderiales</taxon>
        <taxon>Burkholderiaceae</taxon>
        <taxon>Cupriavidus</taxon>
    </lineage>
</organism>
<feature type="transmembrane region" description="Helical" evidence="6">
    <location>
        <begin position="7"/>
        <end position="29"/>
    </location>
</feature>
<dbReference type="InterPro" id="IPR050638">
    <property type="entry name" value="AA-Vitamin_Transporters"/>
</dbReference>
<evidence type="ECO:0000256" key="2">
    <source>
        <dbReference type="ARBA" id="ARBA00007362"/>
    </source>
</evidence>
<accession>A0A562BLC4</accession>
<feature type="transmembrane region" description="Helical" evidence="6">
    <location>
        <begin position="189"/>
        <end position="209"/>
    </location>
</feature>
<dbReference type="AlphaFoldDB" id="A0A562BLC4"/>
<proteinExistence type="inferred from homology"/>
<dbReference type="Proteomes" id="UP000318141">
    <property type="component" value="Unassembled WGS sequence"/>
</dbReference>
<comment type="similarity">
    <text evidence="2">Belongs to the EamA transporter family.</text>
</comment>
<keyword evidence="4 6" id="KW-1133">Transmembrane helix</keyword>
<dbReference type="SUPFAM" id="SSF103481">
    <property type="entry name" value="Multidrug resistance efflux transporter EmrE"/>
    <property type="match status" value="2"/>
</dbReference>
<evidence type="ECO:0000259" key="7">
    <source>
        <dbReference type="Pfam" id="PF00892"/>
    </source>
</evidence>
<sequence length="300" mass="30732">MSATKVGYLYLSLAMVTVGSTVVASKVIAGGLPPFTATALRFAIALPVFLLLMRLQRAPWPRLARADWALLVLQGLAGSAGYTTLLLSGLRMTSAADAGVIVGTLPVVSALVATLVLRERPDRALWLAIGLATAGVIAVAVPSAPEAEDGEGGAVFQQVMGNALVLGAVACESLFILLNKRLRQAPSPLVLSTLMSAIGLLAAAGPAIYEGAWQGALPHQALWAVLYYALIPTVGGYLLWYAGAARTSGAEAALFTALAPIAAVALAATLLGEPVGIAQLGGIGCVAMAVIWLATRSRRP</sequence>
<keyword evidence="3 6" id="KW-0812">Transmembrane</keyword>
<evidence type="ECO:0000256" key="3">
    <source>
        <dbReference type="ARBA" id="ARBA00022692"/>
    </source>
</evidence>
<comment type="caution">
    <text evidence="8">The sequence shown here is derived from an EMBL/GenBank/DDBJ whole genome shotgun (WGS) entry which is preliminary data.</text>
</comment>
<reference evidence="8 9" key="1">
    <citation type="submission" date="2019-07" db="EMBL/GenBank/DDBJ databases">
        <title>Genome sequencing of lignin-degrading bacterial isolates.</title>
        <authorList>
            <person name="Gladden J."/>
        </authorList>
    </citation>
    <scope>NUCLEOTIDE SEQUENCE [LARGE SCALE GENOMIC DNA]</scope>
    <source>
        <strain evidence="8 9">J11</strain>
    </source>
</reference>
<feature type="transmembrane region" description="Helical" evidence="6">
    <location>
        <begin position="35"/>
        <end position="55"/>
    </location>
</feature>
<feature type="domain" description="EamA" evidence="7">
    <location>
        <begin position="160"/>
        <end position="293"/>
    </location>
</feature>
<feature type="transmembrane region" description="Helical" evidence="6">
    <location>
        <begin position="124"/>
        <end position="143"/>
    </location>
</feature>
<dbReference type="InterPro" id="IPR037185">
    <property type="entry name" value="EmrE-like"/>
</dbReference>
<evidence type="ECO:0000313" key="8">
    <source>
        <dbReference type="EMBL" id="TWG85994.1"/>
    </source>
</evidence>
<evidence type="ECO:0000256" key="5">
    <source>
        <dbReference type="ARBA" id="ARBA00023136"/>
    </source>
</evidence>
<protein>
    <submittedName>
        <fullName evidence="8">Drug/metabolite transporter (DMT)-like permease</fullName>
    </submittedName>
</protein>
<feature type="transmembrane region" description="Helical" evidence="6">
    <location>
        <begin position="277"/>
        <end position="295"/>
    </location>
</feature>
<feature type="transmembrane region" description="Helical" evidence="6">
    <location>
        <begin position="98"/>
        <end position="117"/>
    </location>
</feature>
<evidence type="ECO:0000256" key="6">
    <source>
        <dbReference type="SAM" id="Phobius"/>
    </source>
</evidence>
<gene>
    <name evidence="8" type="ORF">L602_002200000490</name>
</gene>
<keyword evidence="5 6" id="KW-0472">Membrane</keyword>
<name>A0A562BLC4_9BURK</name>
<feature type="transmembrane region" description="Helical" evidence="6">
    <location>
        <begin position="67"/>
        <end position="86"/>
    </location>
</feature>
<evidence type="ECO:0000313" key="9">
    <source>
        <dbReference type="Proteomes" id="UP000318141"/>
    </source>
</evidence>
<feature type="transmembrane region" description="Helical" evidence="6">
    <location>
        <begin position="252"/>
        <end position="271"/>
    </location>
</feature>
<dbReference type="Pfam" id="PF00892">
    <property type="entry name" value="EamA"/>
    <property type="match status" value="2"/>
</dbReference>
<comment type="subcellular location">
    <subcellularLocation>
        <location evidence="1">Membrane</location>
        <topology evidence="1">Multi-pass membrane protein</topology>
    </subcellularLocation>
</comment>
<dbReference type="GO" id="GO:0016020">
    <property type="term" value="C:membrane"/>
    <property type="evidence" value="ECO:0007669"/>
    <property type="project" value="UniProtKB-SubCell"/>
</dbReference>
<evidence type="ECO:0000256" key="1">
    <source>
        <dbReference type="ARBA" id="ARBA00004141"/>
    </source>
</evidence>
<dbReference type="PANTHER" id="PTHR32322:SF2">
    <property type="entry name" value="EAMA DOMAIN-CONTAINING PROTEIN"/>
    <property type="match status" value="1"/>
</dbReference>
<keyword evidence="9" id="KW-1185">Reference proteome</keyword>
<dbReference type="EMBL" id="VLJN01000015">
    <property type="protein sequence ID" value="TWG85994.1"/>
    <property type="molecule type" value="Genomic_DNA"/>
</dbReference>
<dbReference type="PANTHER" id="PTHR32322">
    <property type="entry name" value="INNER MEMBRANE TRANSPORTER"/>
    <property type="match status" value="1"/>
</dbReference>
<dbReference type="InterPro" id="IPR000620">
    <property type="entry name" value="EamA_dom"/>
</dbReference>